<dbReference type="RefSeq" id="WP_036396569.1">
    <property type="nucleotide sequence ID" value="NZ_CCBB010000001.1"/>
</dbReference>
<dbReference type="CDD" id="cd01399">
    <property type="entry name" value="GlcN6P_deaminase"/>
    <property type="match status" value="1"/>
</dbReference>
<dbReference type="GO" id="GO:0004342">
    <property type="term" value="F:glucosamine-6-phosphate deaminase activity"/>
    <property type="evidence" value="ECO:0007669"/>
    <property type="project" value="InterPro"/>
</dbReference>
<keyword evidence="1" id="KW-0378">Hydrolase</keyword>
<dbReference type="GO" id="GO:0005737">
    <property type="term" value="C:cytoplasm"/>
    <property type="evidence" value="ECO:0007669"/>
    <property type="project" value="TreeGrafter"/>
</dbReference>
<reference evidence="4" key="1">
    <citation type="submission" date="2014-03" db="EMBL/GenBank/DDBJ databases">
        <title>Draft Genome Sequence of Mycobacterium cosmeticum DSM 44829.</title>
        <authorList>
            <person name="Croce O."/>
            <person name="Robert C."/>
            <person name="Raoult D."/>
            <person name="Drancourt M."/>
        </authorList>
    </citation>
    <scope>NUCLEOTIDE SEQUENCE [LARGE SCALE GENOMIC DNA]</scope>
    <source>
        <strain evidence="4">DSM 44829</strain>
    </source>
</reference>
<dbReference type="PANTHER" id="PTHR11280:SF5">
    <property type="entry name" value="GLUCOSAMINE-6-PHOSPHATE ISOMERASE"/>
    <property type="match status" value="1"/>
</dbReference>
<dbReference type="GO" id="GO:0019262">
    <property type="term" value="P:N-acetylneuraminate catabolic process"/>
    <property type="evidence" value="ECO:0007669"/>
    <property type="project" value="TreeGrafter"/>
</dbReference>
<dbReference type="PANTHER" id="PTHR11280">
    <property type="entry name" value="GLUCOSAMINE-6-PHOSPHATE ISOMERASE"/>
    <property type="match status" value="1"/>
</dbReference>
<feature type="domain" description="Glucosamine/galactosamine-6-phosphate isomerase" evidence="3">
    <location>
        <begin position="11"/>
        <end position="226"/>
    </location>
</feature>
<dbReference type="OrthoDB" id="9791139at2"/>
<dbReference type="SUPFAM" id="SSF100950">
    <property type="entry name" value="NagB/RpiA/CoA transferase-like"/>
    <property type="match status" value="1"/>
</dbReference>
<dbReference type="InterPro" id="IPR037171">
    <property type="entry name" value="NagB/RpiA_transferase-like"/>
</dbReference>
<accession>W9AL69</accession>
<dbReference type="GO" id="GO:0042802">
    <property type="term" value="F:identical protein binding"/>
    <property type="evidence" value="ECO:0007669"/>
    <property type="project" value="TreeGrafter"/>
</dbReference>
<dbReference type="AlphaFoldDB" id="W9AL69"/>
<protein>
    <submittedName>
        <fullName evidence="4">Glucosamine-6-phosphate deaminase 1</fullName>
    </submittedName>
</protein>
<evidence type="ECO:0000256" key="2">
    <source>
        <dbReference type="ARBA" id="ARBA00023277"/>
    </source>
</evidence>
<gene>
    <name evidence="4" type="ORF">BN977_00995</name>
</gene>
<keyword evidence="5" id="KW-1185">Reference proteome</keyword>
<dbReference type="EMBL" id="CCBB010000001">
    <property type="protein sequence ID" value="CDO06213.1"/>
    <property type="molecule type" value="Genomic_DNA"/>
</dbReference>
<evidence type="ECO:0000313" key="5">
    <source>
        <dbReference type="Proteomes" id="UP000028870"/>
    </source>
</evidence>
<dbReference type="STRING" id="258533.BN977_00995"/>
<proteinExistence type="predicted"/>
<dbReference type="Proteomes" id="UP000028870">
    <property type="component" value="Unassembled WGS sequence"/>
</dbReference>
<keyword evidence="2" id="KW-0119">Carbohydrate metabolism</keyword>
<sequence>MTPVVEISADAAATGLRVAERIAALIRAKPDAVIGVATGSSPEPVYRALARHVDDGLDASGVSWFALDEYIGLPLGHPQSYRAVLERVLIAPLGLDAASLHVPDGAAADPDAAAEAYETALAGTTVDLQILGIGGNGHIGFNEPGTPFTATTHRAGLTRSTRMANARFFDSVDAVPDECLTQGLATIMRAERIELVAFGEHKAGAIAAALYGPITEQCPASILRRHSDVRVSVDAGAAAELREIRCAAQ</sequence>
<organism evidence="4 5">
    <name type="scientific">Mycolicibacterium cosmeticum</name>
    <dbReference type="NCBI Taxonomy" id="258533"/>
    <lineage>
        <taxon>Bacteria</taxon>
        <taxon>Bacillati</taxon>
        <taxon>Actinomycetota</taxon>
        <taxon>Actinomycetes</taxon>
        <taxon>Mycobacteriales</taxon>
        <taxon>Mycobacteriaceae</taxon>
        <taxon>Mycolicibacterium</taxon>
    </lineage>
</organism>
<name>W9AL69_MYCCO</name>
<evidence type="ECO:0000256" key="1">
    <source>
        <dbReference type="ARBA" id="ARBA00022801"/>
    </source>
</evidence>
<dbReference type="GO" id="GO:0005975">
    <property type="term" value="P:carbohydrate metabolic process"/>
    <property type="evidence" value="ECO:0007669"/>
    <property type="project" value="InterPro"/>
</dbReference>
<dbReference type="Gene3D" id="3.40.50.1360">
    <property type="match status" value="1"/>
</dbReference>
<evidence type="ECO:0000259" key="3">
    <source>
        <dbReference type="Pfam" id="PF01182"/>
    </source>
</evidence>
<evidence type="ECO:0000313" key="4">
    <source>
        <dbReference type="EMBL" id="CDO06213.1"/>
    </source>
</evidence>
<comment type="caution">
    <text evidence="4">The sequence shown here is derived from an EMBL/GenBank/DDBJ whole genome shotgun (WGS) entry which is preliminary data.</text>
</comment>
<dbReference type="InterPro" id="IPR006148">
    <property type="entry name" value="Glc/Gal-6P_isomerase"/>
</dbReference>
<dbReference type="InterPro" id="IPR004547">
    <property type="entry name" value="Glucosamine6P_isomerase"/>
</dbReference>
<reference evidence="4" key="2">
    <citation type="submission" date="2014-03" db="EMBL/GenBank/DDBJ databases">
        <authorList>
            <person name="Urmite Genomes"/>
        </authorList>
    </citation>
    <scope>NUCLEOTIDE SEQUENCE</scope>
    <source>
        <strain evidence="4">DSM 44829</strain>
    </source>
</reference>
<dbReference type="eggNOG" id="COG0363">
    <property type="taxonomic scope" value="Bacteria"/>
</dbReference>
<dbReference type="GO" id="GO:0006046">
    <property type="term" value="P:N-acetylglucosamine catabolic process"/>
    <property type="evidence" value="ECO:0007669"/>
    <property type="project" value="TreeGrafter"/>
</dbReference>
<dbReference type="GO" id="GO:0006043">
    <property type="term" value="P:glucosamine catabolic process"/>
    <property type="evidence" value="ECO:0007669"/>
    <property type="project" value="TreeGrafter"/>
</dbReference>
<dbReference type="Pfam" id="PF01182">
    <property type="entry name" value="Glucosamine_iso"/>
    <property type="match status" value="1"/>
</dbReference>